<name>A0AAE1AUN0_9GAST</name>
<dbReference type="Proteomes" id="UP001283361">
    <property type="component" value="Unassembled WGS sequence"/>
</dbReference>
<feature type="compositionally biased region" description="Polar residues" evidence="1">
    <location>
        <begin position="252"/>
        <end position="268"/>
    </location>
</feature>
<evidence type="ECO:0000313" key="3">
    <source>
        <dbReference type="EMBL" id="KAK3794080.1"/>
    </source>
</evidence>
<accession>A0AAE1AUN0</accession>
<feature type="compositionally biased region" description="Low complexity" evidence="1">
    <location>
        <begin position="95"/>
        <end position="108"/>
    </location>
</feature>
<feature type="region of interest" description="Disordered" evidence="1">
    <location>
        <begin position="72"/>
        <end position="143"/>
    </location>
</feature>
<keyword evidence="2" id="KW-0812">Transmembrane</keyword>
<organism evidence="3 4">
    <name type="scientific">Elysia crispata</name>
    <name type="common">lettuce slug</name>
    <dbReference type="NCBI Taxonomy" id="231223"/>
    <lineage>
        <taxon>Eukaryota</taxon>
        <taxon>Metazoa</taxon>
        <taxon>Spiralia</taxon>
        <taxon>Lophotrochozoa</taxon>
        <taxon>Mollusca</taxon>
        <taxon>Gastropoda</taxon>
        <taxon>Heterobranchia</taxon>
        <taxon>Euthyneura</taxon>
        <taxon>Panpulmonata</taxon>
        <taxon>Sacoglossa</taxon>
        <taxon>Placobranchoidea</taxon>
        <taxon>Plakobranchidae</taxon>
        <taxon>Elysia</taxon>
    </lineage>
</organism>
<reference evidence="3" key="1">
    <citation type="journal article" date="2023" name="G3 (Bethesda)">
        <title>A reference genome for the long-term kleptoplast-retaining sea slug Elysia crispata morphotype clarki.</title>
        <authorList>
            <person name="Eastman K.E."/>
            <person name="Pendleton A.L."/>
            <person name="Shaikh M.A."/>
            <person name="Suttiyut T."/>
            <person name="Ogas R."/>
            <person name="Tomko P."/>
            <person name="Gavelis G."/>
            <person name="Widhalm J.R."/>
            <person name="Wisecaver J.H."/>
        </authorList>
    </citation>
    <scope>NUCLEOTIDE SEQUENCE</scope>
    <source>
        <strain evidence="3">ECLA1</strain>
    </source>
</reference>
<protein>
    <submittedName>
        <fullName evidence="3">Uncharacterized protein</fullName>
    </submittedName>
</protein>
<feature type="region of interest" description="Disordered" evidence="1">
    <location>
        <begin position="1"/>
        <end position="55"/>
    </location>
</feature>
<dbReference type="EMBL" id="JAWDGP010001143">
    <property type="protein sequence ID" value="KAK3794080.1"/>
    <property type="molecule type" value="Genomic_DNA"/>
</dbReference>
<dbReference type="AlphaFoldDB" id="A0AAE1AUN0"/>
<evidence type="ECO:0000313" key="4">
    <source>
        <dbReference type="Proteomes" id="UP001283361"/>
    </source>
</evidence>
<sequence>MPSNNRRDISSQKNSESEIQLLGRSYSNNSSSLSSGDSESKTLQISEENSDNTEDIVFCSESETSVKVLMQNSQSSSGYETVPMRPSHPFLRPFRSSVRSASTTVSSEENAKADRNSTLTEESPYCQPDLLNAKGSVNSQTLPTRSNRANIMDYLMPTELPQSSEHIVSPNHPRVLEPPKPHRLRLKLSPAPPSVPNQRRLPQPPNLFEQHNFRQPPNVFEEHNNRQLKNFFEQPNLPHRQIYSEPHCPQLLNLSAQSPDPNAPNLSQQRRHAHPPNLSQQRHDAHPPNFSQQRHEPHHHINSQKCHLLLPPSPPIHCCLQPTFLLLVTGFSVLVGASCLILYCASLGKWSTNEAHREICIPCLKLQQDFSEVTG</sequence>
<feature type="transmembrane region" description="Helical" evidence="2">
    <location>
        <begin position="324"/>
        <end position="345"/>
    </location>
</feature>
<proteinExistence type="predicted"/>
<keyword evidence="4" id="KW-1185">Reference proteome</keyword>
<gene>
    <name evidence="3" type="ORF">RRG08_042894</name>
</gene>
<keyword evidence="2" id="KW-1133">Transmembrane helix</keyword>
<evidence type="ECO:0000256" key="2">
    <source>
        <dbReference type="SAM" id="Phobius"/>
    </source>
</evidence>
<feature type="compositionally biased region" description="Basic and acidic residues" evidence="1">
    <location>
        <begin position="1"/>
        <end position="10"/>
    </location>
</feature>
<comment type="caution">
    <text evidence="3">The sequence shown here is derived from an EMBL/GenBank/DDBJ whole genome shotgun (WGS) entry which is preliminary data.</text>
</comment>
<feature type="region of interest" description="Disordered" evidence="1">
    <location>
        <begin position="251"/>
        <end position="298"/>
    </location>
</feature>
<feature type="compositionally biased region" description="Low complexity" evidence="1">
    <location>
        <begin position="25"/>
        <end position="37"/>
    </location>
</feature>
<evidence type="ECO:0000256" key="1">
    <source>
        <dbReference type="SAM" id="MobiDB-lite"/>
    </source>
</evidence>
<keyword evidence="2" id="KW-0472">Membrane</keyword>